<dbReference type="PANTHER" id="PTHR37299:SF1">
    <property type="entry name" value="STAGE 0 SPORULATION PROTEIN A HOMOLOG"/>
    <property type="match status" value="1"/>
</dbReference>
<evidence type="ECO:0000256" key="2">
    <source>
        <dbReference type="ARBA" id="ARBA00024867"/>
    </source>
</evidence>
<evidence type="ECO:0000313" key="6">
    <source>
        <dbReference type="EMBL" id="RGK84600.1"/>
    </source>
</evidence>
<dbReference type="GO" id="GO:0000156">
    <property type="term" value="F:phosphorelay response regulator activity"/>
    <property type="evidence" value="ECO:0007669"/>
    <property type="project" value="InterPro"/>
</dbReference>
<comment type="function">
    <text evidence="2">May play the central regulatory role in sporulation. It may be an element of the effector pathway responsible for the activation of sporulation genes in response to nutritional stress. Spo0A may act in concert with spo0H (a sigma factor) to control the expression of some genes that are critical to the sporulation process.</text>
</comment>
<evidence type="ECO:0000313" key="7">
    <source>
        <dbReference type="Proteomes" id="UP000261324"/>
    </source>
</evidence>
<protein>
    <recommendedName>
        <fullName evidence="1">Stage 0 sporulation protein A homolog</fullName>
    </recommendedName>
</protein>
<evidence type="ECO:0000256" key="1">
    <source>
        <dbReference type="ARBA" id="ARBA00018672"/>
    </source>
</evidence>
<feature type="domain" description="HTH LytTR-type" evidence="5">
    <location>
        <begin position="131"/>
        <end position="231"/>
    </location>
</feature>
<keyword evidence="6" id="KW-0238">DNA-binding</keyword>
<dbReference type="Gene3D" id="2.40.50.1020">
    <property type="entry name" value="LytTr DNA-binding domain"/>
    <property type="match status" value="1"/>
</dbReference>
<dbReference type="Gene3D" id="3.40.50.2300">
    <property type="match status" value="1"/>
</dbReference>
<dbReference type="InterPro" id="IPR007492">
    <property type="entry name" value="LytTR_DNA-bd_dom"/>
</dbReference>
<dbReference type="AlphaFoldDB" id="A0A3E4PXD8"/>
<evidence type="ECO:0000259" key="5">
    <source>
        <dbReference type="PROSITE" id="PS50930"/>
    </source>
</evidence>
<dbReference type="InterPro" id="IPR046947">
    <property type="entry name" value="LytR-like"/>
</dbReference>
<dbReference type="SUPFAM" id="SSF52172">
    <property type="entry name" value="CheY-like"/>
    <property type="match status" value="1"/>
</dbReference>
<dbReference type="EMBL" id="QSRA01000006">
    <property type="protein sequence ID" value="RGK84600.1"/>
    <property type="molecule type" value="Genomic_DNA"/>
</dbReference>
<dbReference type="GO" id="GO:0003677">
    <property type="term" value="F:DNA binding"/>
    <property type="evidence" value="ECO:0007669"/>
    <property type="project" value="UniProtKB-KW"/>
</dbReference>
<dbReference type="Pfam" id="PF00072">
    <property type="entry name" value="Response_reg"/>
    <property type="match status" value="1"/>
</dbReference>
<evidence type="ECO:0000256" key="3">
    <source>
        <dbReference type="PROSITE-ProRule" id="PRU00169"/>
    </source>
</evidence>
<comment type="caution">
    <text evidence="6">The sequence shown here is derived from an EMBL/GenBank/DDBJ whole genome shotgun (WGS) entry which is preliminary data.</text>
</comment>
<feature type="domain" description="Response regulatory" evidence="4">
    <location>
        <begin position="3"/>
        <end position="121"/>
    </location>
</feature>
<dbReference type="InterPro" id="IPR011006">
    <property type="entry name" value="CheY-like_superfamily"/>
</dbReference>
<gene>
    <name evidence="6" type="ORF">DXC93_06030</name>
</gene>
<name>A0A3E4PXD8_9FIRM</name>
<proteinExistence type="predicted"/>
<dbReference type="Pfam" id="PF04397">
    <property type="entry name" value="LytTR"/>
    <property type="match status" value="1"/>
</dbReference>
<dbReference type="SMART" id="SM00448">
    <property type="entry name" value="REC"/>
    <property type="match status" value="1"/>
</dbReference>
<accession>A0A3E4PXD8</accession>
<reference evidence="6 7" key="1">
    <citation type="submission" date="2018-08" db="EMBL/GenBank/DDBJ databases">
        <title>A genome reference for cultivated species of the human gut microbiota.</title>
        <authorList>
            <person name="Zou Y."/>
            <person name="Xue W."/>
            <person name="Luo G."/>
        </authorList>
    </citation>
    <scope>NUCLEOTIDE SEQUENCE [LARGE SCALE GENOMIC DNA]</scope>
    <source>
        <strain evidence="6 7">TF09-3</strain>
    </source>
</reference>
<dbReference type="Proteomes" id="UP000261324">
    <property type="component" value="Unassembled WGS sequence"/>
</dbReference>
<dbReference type="PROSITE" id="PS50930">
    <property type="entry name" value="HTH_LYTTR"/>
    <property type="match status" value="1"/>
</dbReference>
<sequence length="235" mass="27855">MLHISICDDEKLAVEKMQRIVENVLEQEQLPAKLEIFENGEEFLRQYVIRDDELVILDLDMPVKNGIDVIQELEKIQRNEVVILVTAYDNLAIQSFSYGPFQIIRKERLEEDLTKAVSRFLKMRQRKQEVLEFQVKGEIIHTKVSDIVYFEKCQHHVYVHLRDQTVLCIRKNMQDFEKELAGNGFVRTHAAYIVALKYCKKFEKNDIILVGDVRIPVSRDRKQMTKEQFMIGRRR</sequence>
<dbReference type="SMART" id="SM00850">
    <property type="entry name" value="LytTR"/>
    <property type="match status" value="1"/>
</dbReference>
<dbReference type="PROSITE" id="PS50110">
    <property type="entry name" value="RESPONSE_REGULATORY"/>
    <property type="match status" value="1"/>
</dbReference>
<evidence type="ECO:0000259" key="4">
    <source>
        <dbReference type="PROSITE" id="PS50110"/>
    </source>
</evidence>
<dbReference type="PANTHER" id="PTHR37299">
    <property type="entry name" value="TRANSCRIPTIONAL REGULATOR-RELATED"/>
    <property type="match status" value="1"/>
</dbReference>
<dbReference type="RefSeq" id="WP_117659408.1">
    <property type="nucleotide sequence ID" value="NZ_QSRA01000006.1"/>
</dbReference>
<organism evidence="6 7">
    <name type="scientific">Dorea formicigenerans</name>
    <dbReference type="NCBI Taxonomy" id="39486"/>
    <lineage>
        <taxon>Bacteria</taxon>
        <taxon>Bacillati</taxon>
        <taxon>Bacillota</taxon>
        <taxon>Clostridia</taxon>
        <taxon>Lachnospirales</taxon>
        <taxon>Lachnospiraceae</taxon>
        <taxon>Dorea</taxon>
    </lineage>
</organism>
<keyword evidence="3" id="KW-0597">Phosphoprotein</keyword>
<feature type="modified residue" description="4-aspartylphosphate" evidence="3">
    <location>
        <position position="58"/>
    </location>
</feature>
<dbReference type="InterPro" id="IPR001789">
    <property type="entry name" value="Sig_transdc_resp-reg_receiver"/>
</dbReference>